<comment type="caution">
    <text evidence="3">The sequence shown here is derived from an EMBL/GenBank/DDBJ whole genome shotgun (WGS) entry which is preliminary data.</text>
</comment>
<sequence length="159" mass="18311">MDYNDNDLINRLLGCAYGQALGDAYGLSTEFEKRKTVANYKLTAHSSRWERGDWTDDTDQWILILETLVEGNGDERIFAKKLKRWIEYGFPELNDYAGMGLGANIEQVVFSHGYLRNPIETSRMIWEHRNRQVALNEAVMRCSAVTFVHFDGLQKVTKA</sequence>
<dbReference type="PANTHER" id="PTHR16222">
    <property type="entry name" value="ADP-RIBOSYLGLYCOHYDROLASE"/>
    <property type="match status" value="1"/>
</dbReference>
<dbReference type="InterPro" id="IPR050792">
    <property type="entry name" value="ADP-ribosylglycohydrolase"/>
</dbReference>
<accession>A0A819W3D3</accession>
<keyword evidence="1" id="KW-0479">Metal-binding</keyword>
<keyword evidence="1" id="KW-0460">Magnesium</keyword>
<feature type="binding site" evidence="1">
    <location>
        <position position="55"/>
    </location>
    <ligand>
        <name>Mg(2+)</name>
        <dbReference type="ChEBI" id="CHEBI:18420"/>
        <label>1</label>
    </ligand>
</feature>
<proteinExistence type="predicted"/>
<organism evidence="3 4">
    <name type="scientific">Adineta steineri</name>
    <dbReference type="NCBI Taxonomy" id="433720"/>
    <lineage>
        <taxon>Eukaryota</taxon>
        <taxon>Metazoa</taxon>
        <taxon>Spiralia</taxon>
        <taxon>Gnathifera</taxon>
        <taxon>Rotifera</taxon>
        <taxon>Eurotatoria</taxon>
        <taxon>Bdelloidea</taxon>
        <taxon>Adinetida</taxon>
        <taxon>Adinetidae</taxon>
        <taxon>Adineta</taxon>
    </lineage>
</organism>
<dbReference type="EMBL" id="CAJOAZ010005928">
    <property type="protein sequence ID" value="CAF4117773.1"/>
    <property type="molecule type" value="Genomic_DNA"/>
</dbReference>
<dbReference type="EMBL" id="CAJNOG010001557">
    <property type="protein sequence ID" value="CAF1453797.1"/>
    <property type="molecule type" value="Genomic_DNA"/>
</dbReference>
<dbReference type="Proteomes" id="UP000663845">
    <property type="component" value="Unassembled WGS sequence"/>
</dbReference>
<reference evidence="3" key="1">
    <citation type="submission" date="2021-02" db="EMBL/GenBank/DDBJ databases">
        <authorList>
            <person name="Nowell W R."/>
        </authorList>
    </citation>
    <scope>NUCLEOTIDE SEQUENCE</scope>
</reference>
<dbReference type="Pfam" id="PF03747">
    <property type="entry name" value="ADP_ribosyl_GH"/>
    <property type="match status" value="1"/>
</dbReference>
<dbReference type="InterPro" id="IPR036705">
    <property type="entry name" value="Ribosyl_crysJ1_sf"/>
</dbReference>
<evidence type="ECO:0000313" key="4">
    <source>
        <dbReference type="Proteomes" id="UP000663844"/>
    </source>
</evidence>
<dbReference type="Proteomes" id="UP000663844">
    <property type="component" value="Unassembled WGS sequence"/>
</dbReference>
<feature type="binding site" evidence="1">
    <location>
        <position position="57"/>
    </location>
    <ligand>
        <name>Mg(2+)</name>
        <dbReference type="ChEBI" id="CHEBI:18420"/>
        <label>1</label>
    </ligand>
</feature>
<evidence type="ECO:0000313" key="2">
    <source>
        <dbReference type="EMBL" id="CAF1453797.1"/>
    </source>
</evidence>
<feature type="binding site" evidence="1">
    <location>
        <position position="56"/>
    </location>
    <ligand>
        <name>Mg(2+)</name>
        <dbReference type="ChEBI" id="CHEBI:18420"/>
        <label>1</label>
    </ligand>
</feature>
<dbReference type="SUPFAM" id="SSF101478">
    <property type="entry name" value="ADP-ribosylglycohydrolase"/>
    <property type="match status" value="1"/>
</dbReference>
<dbReference type="PANTHER" id="PTHR16222:SF28">
    <property type="entry name" value="ADP-RIBOSYLGLYCOHYDROLASE"/>
    <property type="match status" value="1"/>
</dbReference>
<dbReference type="GO" id="GO:0046872">
    <property type="term" value="F:metal ion binding"/>
    <property type="evidence" value="ECO:0007669"/>
    <property type="project" value="UniProtKB-KW"/>
</dbReference>
<evidence type="ECO:0000256" key="1">
    <source>
        <dbReference type="PIRSR" id="PIRSR605502-1"/>
    </source>
</evidence>
<evidence type="ECO:0000313" key="3">
    <source>
        <dbReference type="EMBL" id="CAF4117773.1"/>
    </source>
</evidence>
<evidence type="ECO:0008006" key="5">
    <source>
        <dbReference type="Google" id="ProtNLM"/>
    </source>
</evidence>
<dbReference type="InterPro" id="IPR005502">
    <property type="entry name" value="Ribosyl_crysJ1"/>
</dbReference>
<dbReference type="Gene3D" id="1.10.4080.10">
    <property type="entry name" value="ADP-ribosylation/Crystallin J1"/>
    <property type="match status" value="1"/>
</dbReference>
<comment type="cofactor">
    <cofactor evidence="1">
        <name>Mg(2+)</name>
        <dbReference type="ChEBI" id="CHEBI:18420"/>
    </cofactor>
    <text evidence="1">Binds 2 magnesium ions per subunit.</text>
</comment>
<dbReference type="AlphaFoldDB" id="A0A819W3D3"/>
<protein>
    <recommendedName>
        <fullName evidence="5">ADP-ribosylglycohydrolase</fullName>
    </recommendedName>
</protein>
<gene>
    <name evidence="2" type="ORF">JYZ213_LOCUS40845</name>
    <name evidence="3" type="ORF">OXD698_LOCUS36305</name>
</gene>
<name>A0A819W3D3_9BILA</name>